<dbReference type="PANTHER" id="PTHR32191">
    <property type="entry name" value="TETRASPANIN-8-RELATED"/>
    <property type="match status" value="1"/>
</dbReference>
<organism evidence="7 8">
    <name type="scientific">Oldenlandia corymbosa var. corymbosa</name>
    <dbReference type="NCBI Taxonomy" id="529605"/>
    <lineage>
        <taxon>Eukaryota</taxon>
        <taxon>Viridiplantae</taxon>
        <taxon>Streptophyta</taxon>
        <taxon>Embryophyta</taxon>
        <taxon>Tracheophyta</taxon>
        <taxon>Spermatophyta</taxon>
        <taxon>Magnoliopsida</taxon>
        <taxon>eudicotyledons</taxon>
        <taxon>Gunneridae</taxon>
        <taxon>Pentapetalae</taxon>
        <taxon>asterids</taxon>
        <taxon>lamiids</taxon>
        <taxon>Gentianales</taxon>
        <taxon>Rubiaceae</taxon>
        <taxon>Rubioideae</taxon>
        <taxon>Spermacoceae</taxon>
        <taxon>Hedyotis-Oldenlandia complex</taxon>
        <taxon>Oldenlandia</taxon>
    </lineage>
</organism>
<feature type="transmembrane region" description="Helical" evidence="6">
    <location>
        <begin position="44"/>
        <end position="63"/>
    </location>
</feature>
<comment type="subcellular location">
    <subcellularLocation>
        <location evidence="1">Membrane</location>
        <topology evidence="1">Multi-pass membrane protein</topology>
    </subcellularLocation>
</comment>
<evidence type="ECO:0000256" key="5">
    <source>
        <dbReference type="ARBA" id="ARBA00023136"/>
    </source>
</evidence>
<proteinExistence type="inferred from homology"/>
<dbReference type="GO" id="GO:0009734">
    <property type="term" value="P:auxin-activated signaling pathway"/>
    <property type="evidence" value="ECO:0007669"/>
    <property type="project" value="InterPro"/>
</dbReference>
<feature type="transmembrane region" description="Helical" evidence="6">
    <location>
        <begin position="234"/>
        <end position="254"/>
    </location>
</feature>
<evidence type="ECO:0000256" key="2">
    <source>
        <dbReference type="ARBA" id="ARBA00006840"/>
    </source>
</evidence>
<dbReference type="EMBL" id="OX459123">
    <property type="protein sequence ID" value="CAI9109972.1"/>
    <property type="molecule type" value="Genomic_DNA"/>
</dbReference>
<keyword evidence="5 6" id="KW-0472">Membrane</keyword>
<evidence type="ECO:0000313" key="7">
    <source>
        <dbReference type="EMBL" id="CAI9109972.1"/>
    </source>
</evidence>
<comment type="similarity">
    <text evidence="2">Belongs to the tetraspanin (TM4SF) family.</text>
</comment>
<dbReference type="AlphaFoldDB" id="A0AAV1DSF2"/>
<sequence length="275" mass="31271">MRSCSKIFLGFVNVIVLAFAIFQGVFVLMSNHDSSNKHCYKNSGPAIFCISAWLVIISLLGLLGTCCKSKSLQNCYMWSILVTTIVGVTFTAFMFLTLPNESASGMYQRTQNGDWLKAFSPLMRRSLVNDKDWDVAETCLEGMRFCQWYHNHPPSLRLEYLRFLQIGCCKPPPKCGFVVKNDTYWEIPKSGSNAPNGECQQWAKGGNNSVCYDCDSCKAGYLAKFQLDWHADKGVFVVILVFFIINTSLSYWAFGLNSESEIEKEQRKYRNMVYV</sequence>
<evidence type="ECO:0000256" key="6">
    <source>
        <dbReference type="SAM" id="Phobius"/>
    </source>
</evidence>
<protein>
    <submittedName>
        <fullName evidence="7">OLC1v1009921C1</fullName>
    </submittedName>
</protein>
<feature type="transmembrane region" description="Helical" evidence="6">
    <location>
        <begin position="7"/>
        <end position="29"/>
    </location>
</feature>
<keyword evidence="8" id="KW-1185">Reference proteome</keyword>
<dbReference type="InterPro" id="IPR018499">
    <property type="entry name" value="Tetraspanin/Peripherin"/>
</dbReference>
<evidence type="ECO:0000256" key="1">
    <source>
        <dbReference type="ARBA" id="ARBA00004141"/>
    </source>
</evidence>
<dbReference type="InterPro" id="IPR044991">
    <property type="entry name" value="TET_plant"/>
</dbReference>
<accession>A0AAV1DSF2</accession>
<gene>
    <name evidence="7" type="ORF">OLC1_LOCUS17737</name>
</gene>
<evidence type="ECO:0000313" key="8">
    <source>
        <dbReference type="Proteomes" id="UP001161247"/>
    </source>
</evidence>
<feature type="transmembrane region" description="Helical" evidence="6">
    <location>
        <begin position="75"/>
        <end position="96"/>
    </location>
</feature>
<dbReference type="Pfam" id="PF00335">
    <property type="entry name" value="Tetraspanin"/>
    <property type="match status" value="1"/>
</dbReference>
<reference evidence="7" key="1">
    <citation type="submission" date="2023-03" db="EMBL/GenBank/DDBJ databases">
        <authorList>
            <person name="Julca I."/>
        </authorList>
    </citation>
    <scope>NUCLEOTIDE SEQUENCE</scope>
</reference>
<name>A0AAV1DSF2_OLDCO</name>
<evidence type="ECO:0000256" key="3">
    <source>
        <dbReference type="ARBA" id="ARBA00022692"/>
    </source>
</evidence>
<keyword evidence="3 6" id="KW-0812">Transmembrane</keyword>
<keyword evidence="4 6" id="KW-1133">Transmembrane helix</keyword>
<evidence type="ECO:0000256" key="4">
    <source>
        <dbReference type="ARBA" id="ARBA00022989"/>
    </source>
</evidence>
<dbReference type="GO" id="GO:0016020">
    <property type="term" value="C:membrane"/>
    <property type="evidence" value="ECO:0007669"/>
    <property type="project" value="UniProtKB-SubCell"/>
</dbReference>
<dbReference type="Proteomes" id="UP001161247">
    <property type="component" value="Chromosome 6"/>
</dbReference>